<dbReference type="Proteomes" id="UP000283530">
    <property type="component" value="Unassembled WGS sequence"/>
</dbReference>
<sequence length="244" mass="28161">MTKQQQEQNPSWVFSLLSERFFTPCILHESLKKNEKNVFCLDCCHPICPHCLSLHRFHRLLQVRRYVYQDVIRLEDIEKLFDCGFVQPYITNSAKVVFINQRPQSRPFKGSASICYTCERSLQQPYHFCSLACKLEYLVQYEGCISRYLYDCEYLPLSDIGSPHLEALEDGQMTPSSVLDGGISLRTSSGSSGNGGVVCRTVWCTATTENVRRKKRTSMHTWNSRNAPRRCCRRKGVPLRSPLF</sequence>
<dbReference type="PANTHER" id="PTHR31065:SF78">
    <property type="entry name" value="B BOX-TYPE DOMAIN-CONTAINING PROTEIN"/>
    <property type="match status" value="1"/>
</dbReference>
<reference evidence="1 2" key="1">
    <citation type="journal article" date="2019" name="Nat. Plants">
        <title>Stout camphor tree genome fills gaps in understanding of flowering plant genome evolution.</title>
        <authorList>
            <person name="Chaw S.M."/>
            <person name="Liu Y.C."/>
            <person name="Wu Y.W."/>
            <person name="Wang H.Y."/>
            <person name="Lin C.I."/>
            <person name="Wu C.S."/>
            <person name="Ke H.M."/>
            <person name="Chang L.Y."/>
            <person name="Hsu C.Y."/>
            <person name="Yang H.T."/>
            <person name="Sudianto E."/>
            <person name="Hsu M.H."/>
            <person name="Wu K.P."/>
            <person name="Wang L.N."/>
            <person name="Leebens-Mack J.H."/>
            <person name="Tsai I.J."/>
        </authorList>
    </citation>
    <scope>NUCLEOTIDE SEQUENCE [LARGE SCALE GENOMIC DNA]</scope>
    <source>
        <strain evidence="2">cv. Chaw 1501</strain>
        <tissue evidence="1">Young leaves</tissue>
    </source>
</reference>
<dbReference type="OrthoDB" id="1908108at2759"/>
<protein>
    <submittedName>
        <fullName evidence="1">Zinc finger protein</fullName>
    </submittedName>
</protein>
<proteinExistence type="predicted"/>
<dbReference type="PANTHER" id="PTHR31065">
    <property type="entry name" value="PLATZ TRANSCRIPTION FACTOR FAMILY PROTEIN"/>
    <property type="match status" value="1"/>
</dbReference>
<comment type="caution">
    <text evidence="1">The sequence shown here is derived from an EMBL/GenBank/DDBJ whole genome shotgun (WGS) entry which is preliminary data.</text>
</comment>
<gene>
    <name evidence="1" type="ORF">CKAN_00056500</name>
</gene>
<dbReference type="Pfam" id="PF04640">
    <property type="entry name" value="PLATZ"/>
    <property type="match status" value="1"/>
</dbReference>
<keyword evidence="2" id="KW-1185">Reference proteome</keyword>
<evidence type="ECO:0000313" key="2">
    <source>
        <dbReference type="Proteomes" id="UP000283530"/>
    </source>
</evidence>
<evidence type="ECO:0000313" key="1">
    <source>
        <dbReference type="EMBL" id="RWR72350.1"/>
    </source>
</evidence>
<dbReference type="EMBL" id="QPKB01000001">
    <property type="protein sequence ID" value="RWR72350.1"/>
    <property type="molecule type" value="Genomic_DNA"/>
</dbReference>
<dbReference type="AlphaFoldDB" id="A0A443N1K3"/>
<name>A0A443N1K3_9MAGN</name>
<accession>A0A443N1K3</accession>
<dbReference type="InterPro" id="IPR006734">
    <property type="entry name" value="PLATZ"/>
</dbReference>
<organism evidence="1 2">
    <name type="scientific">Cinnamomum micranthum f. kanehirae</name>
    <dbReference type="NCBI Taxonomy" id="337451"/>
    <lineage>
        <taxon>Eukaryota</taxon>
        <taxon>Viridiplantae</taxon>
        <taxon>Streptophyta</taxon>
        <taxon>Embryophyta</taxon>
        <taxon>Tracheophyta</taxon>
        <taxon>Spermatophyta</taxon>
        <taxon>Magnoliopsida</taxon>
        <taxon>Magnoliidae</taxon>
        <taxon>Laurales</taxon>
        <taxon>Lauraceae</taxon>
        <taxon>Cinnamomum</taxon>
    </lineage>
</organism>